<feature type="domain" description="MrpA C-terminal/MbhE" evidence="15">
    <location>
        <begin position="717"/>
        <end position="789"/>
    </location>
</feature>
<dbReference type="PANTHER" id="PTHR43373:SF1">
    <property type="entry name" value="NA(+)_H(+) ANTIPORTER SUBUNIT A"/>
    <property type="match status" value="1"/>
</dbReference>
<evidence type="ECO:0000256" key="1">
    <source>
        <dbReference type="ARBA" id="ARBA00004651"/>
    </source>
</evidence>
<dbReference type="Pfam" id="PF13244">
    <property type="entry name" value="MbhD"/>
    <property type="match status" value="1"/>
</dbReference>
<keyword evidence="9 11" id="KW-0472">Membrane</keyword>
<dbReference type="PANTHER" id="PTHR43373">
    <property type="entry name" value="NA(+)/H(+) ANTIPORTER SUBUNIT"/>
    <property type="match status" value="1"/>
</dbReference>
<feature type="transmembrane region" description="Helical" evidence="11">
    <location>
        <begin position="426"/>
        <end position="451"/>
    </location>
</feature>
<feature type="transmembrane region" description="Helical" evidence="11">
    <location>
        <begin position="109"/>
        <end position="127"/>
    </location>
</feature>
<keyword evidence="3" id="KW-0813">Transport</keyword>
<keyword evidence="7 11" id="KW-1133">Transmembrane helix</keyword>
<dbReference type="Pfam" id="PF00662">
    <property type="entry name" value="Proton_antipo_N"/>
    <property type="match status" value="1"/>
</dbReference>
<dbReference type="GO" id="GO:0015297">
    <property type="term" value="F:antiporter activity"/>
    <property type="evidence" value="ECO:0007669"/>
    <property type="project" value="UniProtKB-KW"/>
</dbReference>
<feature type="transmembrane region" description="Helical" evidence="11">
    <location>
        <begin position="654"/>
        <end position="671"/>
    </location>
</feature>
<keyword evidence="4" id="KW-0050">Antiport</keyword>
<comment type="similarity">
    <text evidence="2">Belongs to the CPA3 antiporters (TC 2.A.63) subunit A family.</text>
</comment>
<feature type="domain" description="NADH-Ubiquinone oxidoreductase (complex I) chain 5 N-terminal" evidence="13">
    <location>
        <begin position="65"/>
        <end position="113"/>
    </location>
</feature>
<dbReference type="PRINTS" id="PR01434">
    <property type="entry name" value="NADHDHGNASE5"/>
</dbReference>
<feature type="transmembrane region" description="Helical" evidence="11">
    <location>
        <begin position="79"/>
        <end position="97"/>
    </location>
</feature>
<evidence type="ECO:0000256" key="11">
    <source>
        <dbReference type="SAM" id="Phobius"/>
    </source>
</evidence>
<feature type="transmembrane region" description="Helical" evidence="11">
    <location>
        <begin position="208"/>
        <end position="233"/>
    </location>
</feature>
<gene>
    <name evidence="16" type="ORF">AL503_013780</name>
</gene>
<proteinExistence type="inferred from homology"/>
<dbReference type="AlphaFoldDB" id="A0A2K0A9U0"/>
<feature type="transmembrane region" description="Helical" evidence="11">
    <location>
        <begin position="677"/>
        <end position="695"/>
    </location>
</feature>
<feature type="transmembrane region" description="Helical" evidence="11">
    <location>
        <begin position="6"/>
        <end position="23"/>
    </location>
</feature>
<feature type="transmembrane region" description="Helical" evidence="11">
    <location>
        <begin position="472"/>
        <end position="492"/>
    </location>
</feature>
<evidence type="ECO:0000259" key="14">
    <source>
        <dbReference type="Pfam" id="PF13244"/>
    </source>
</evidence>
<feature type="transmembrane region" description="Helical" evidence="11">
    <location>
        <begin position="273"/>
        <end position="294"/>
    </location>
</feature>
<dbReference type="InterPro" id="IPR001516">
    <property type="entry name" value="Proton_antipo_N"/>
</dbReference>
<comment type="subcellular location">
    <subcellularLocation>
        <location evidence="1">Cell membrane</location>
        <topology evidence="1">Multi-pass membrane protein</topology>
    </subcellularLocation>
    <subcellularLocation>
        <location evidence="10">Membrane</location>
        <topology evidence="10">Multi-pass membrane protein</topology>
    </subcellularLocation>
</comment>
<evidence type="ECO:0000256" key="8">
    <source>
        <dbReference type="ARBA" id="ARBA00023065"/>
    </source>
</evidence>
<dbReference type="InterPro" id="IPR046806">
    <property type="entry name" value="MrpA_C/MbhE"/>
</dbReference>
<keyword evidence="6 10" id="KW-0812">Transmembrane</keyword>
<feature type="transmembrane region" description="Helical" evidence="11">
    <location>
        <begin position="166"/>
        <end position="188"/>
    </location>
</feature>
<evidence type="ECO:0000313" key="17">
    <source>
        <dbReference type="Proteomes" id="UP000053523"/>
    </source>
</evidence>
<feature type="transmembrane region" description="Helical" evidence="11">
    <location>
        <begin position="30"/>
        <end position="47"/>
    </location>
</feature>
<evidence type="ECO:0000313" key="16">
    <source>
        <dbReference type="EMBL" id="PNN21789.1"/>
    </source>
</evidence>
<evidence type="ECO:0000256" key="10">
    <source>
        <dbReference type="RuleBase" id="RU000320"/>
    </source>
</evidence>
<feature type="domain" description="MrpA C-terminal/MbhD" evidence="14">
    <location>
        <begin position="636"/>
        <end position="699"/>
    </location>
</feature>
<dbReference type="RefSeq" id="WP_037548237.1">
    <property type="nucleotide sequence ID" value="NZ_JBBLSD010000001.1"/>
</dbReference>
<accession>A0A2K0A9U0</accession>
<feature type="transmembrane region" description="Helical" evidence="11">
    <location>
        <begin position="133"/>
        <end position="154"/>
    </location>
</feature>
<dbReference type="Pfam" id="PF00361">
    <property type="entry name" value="Proton_antipo_M"/>
    <property type="match status" value="1"/>
</dbReference>
<dbReference type="EMBL" id="LORN02000015">
    <property type="protein sequence ID" value="PNN21789.1"/>
    <property type="molecule type" value="Genomic_DNA"/>
</dbReference>
<feature type="transmembrane region" description="Helical" evidence="11">
    <location>
        <begin position="532"/>
        <end position="551"/>
    </location>
</feature>
<feature type="domain" description="NADH:quinone oxidoreductase/Mrp antiporter transmembrane" evidence="12">
    <location>
        <begin position="129"/>
        <end position="422"/>
    </location>
</feature>
<dbReference type="Pfam" id="PF20501">
    <property type="entry name" value="MbhE"/>
    <property type="match status" value="1"/>
</dbReference>
<evidence type="ECO:0000256" key="7">
    <source>
        <dbReference type="ARBA" id="ARBA00022989"/>
    </source>
</evidence>
<evidence type="ECO:0000256" key="5">
    <source>
        <dbReference type="ARBA" id="ARBA00022475"/>
    </source>
</evidence>
<keyword evidence="8" id="KW-0406">Ion transport</keyword>
<evidence type="ECO:0000256" key="6">
    <source>
        <dbReference type="ARBA" id="ARBA00022692"/>
    </source>
</evidence>
<feature type="transmembrane region" description="Helical" evidence="11">
    <location>
        <begin position="385"/>
        <end position="406"/>
    </location>
</feature>
<dbReference type="InterPro" id="IPR025383">
    <property type="entry name" value="MrpA_C/MbhD"/>
</dbReference>
<evidence type="ECO:0000259" key="12">
    <source>
        <dbReference type="Pfam" id="PF00361"/>
    </source>
</evidence>
<evidence type="ECO:0000256" key="3">
    <source>
        <dbReference type="ARBA" id="ARBA00022448"/>
    </source>
</evidence>
<evidence type="ECO:0000256" key="4">
    <source>
        <dbReference type="ARBA" id="ARBA00022449"/>
    </source>
</evidence>
<dbReference type="GO" id="GO:0005886">
    <property type="term" value="C:plasma membrane"/>
    <property type="evidence" value="ECO:0007669"/>
    <property type="project" value="UniProtKB-SubCell"/>
</dbReference>
<feature type="transmembrane region" description="Helical" evidence="11">
    <location>
        <begin position="771"/>
        <end position="790"/>
    </location>
</feature>
<dbReference type="NCBIfam" id="NF009286">
    <property type="entry name" value="PRK12646.1"/>
    <property type="match status" value="1"/>
</dbReference>
<name>A0A2K0A9U0_STAHA</name>
<feature type="transmembrane region" description="Helical" evidence="11">
    <location>
        <begin position="335"/>
        <end position="364"/>
    </location>
</feature>
<evidence type="ECO:0000256" key="9">
    <source>
        <dbReference type="ARBA" id="ARBA00023136"/>
    </source>
</evidence>
<evidence type="ECO:0000259" key="13">
    <source>
        <dbReference type="Pfam" id="PF00662"/>
    </source>
</evidence>
<keyword evidence="5" id="KW-1003">Cell membrane</keyword>
<organism evidence="16 17">
    <name type="scientific">Staphylococcus haemolyticus</name>
    <dbReference type="NCBI Taxonomy" id="1283"/>
    <lineage>
        <taxon>Bacteria</taxon>
        <taxon>Bacillati</taxon>
        <taxon>Bacillota</taxon>
        <taxon>Bacilli</taxon>
        <taxon>Bacillales</taxon>
        <taxon>Staphylococcaceae</taxon>
        <taxon>Staphylococcus</taxon>
    </lineage>
</organism>
<sequence length="800" mass="89039">MSLVYLLGGLIVIMLIVLMTLFIKPLRRFAGYIALLAPILASGYFLAQIPNVLHGKFVEFKIPWMPAIDVNLDFRLDGLGLMFGLIISIIGVAVFFYATQYLSVNRDNLPRFFLYLLLFMFSMLGIVVSNNTILMYVFWELTSVSSFLLISYWYSNAESQLGAIQSFIITVLGGLALLTGFIMLYIITGTNTISELLTQSHSISKHALFIPMMIMLLIGAFTKSAQFPLHIWLPKAMAAPTPVSAYLHSATMVKAGIFLLFKFTPILGLSDSYIYIVTFVGLITMIFGSVTALRQYDLKGILAYSTISQLGMIMSMVGLGGGVAQHSSGPMSETYTLILFAGLFHLMNHAIFKCALFMGVGIIDHEAGTRDIRRLSGMRKFFPKMNLVMTLAALSMAGVPLLNGFLSKEMFFDSLVSAIKLQQFGLTLTIIVVAIGVIASIFTFVYAVYMLKETYWGEFDEKKVPKKHIHEPWLFSLPAIILMVMIPIIFFIPNLFTEHLVLPALRNVTNLGSSVDAIAPHVSQWHGVNLPLIFSVIVIIVGLIVALKVNWKAITHQVIKYASITNSYRNVYRGFERYSGQMIRGLMNNRLNHYNIITVLIFSILIAYGIFQVGLPKLHQIEVSEFGPLEVILGIMISVVGIALVFIRQRLTMVILNGIIGYSVALFFLLMRAPDLALTQLVVETITTILFIVSFSRLPNIARTTANMKKEAIKIIVSFIMAGAVVTLIFIAQQGDGLESISKYYTNAYELTGGKNIVNAILGDFRALDTMFEGIVLIIAGLGIYTLLHYKDRRGQDERK</sequence>
<feature type="transmembrane region" description="Helical" evidence="11">
    <location>
        <begin position="591"/>
        <end position="611"/>
    </location>
</feature>
<comment type="caution">
    <text evidence="16">The sequence shown here is derived from an EMBL/GenBank/DDBJ whole genome shotgun (WGS) entry which is preliminary data.</text>
</comment>
<reference evidence="16 17" key="1">
    <citation type="submission" date="2017-12" db="EMBL/GenBank/DDBJ databases">
        <title>FDA dAtabase for Regulatory Grade micrObial Sequences (FDA-ARGOS): Supporting development and validation of Infectious Disease Dx tests.</title>
        <authorList>
            <person name="Hoffmann M."/>
            <person name="Allard M."/>
            <person name="Evans P."/>
            <person name="Brown E."/>
            <person name="Tallon L."/>
            <person name="Sadzewicz L."/>
            <person name="Sengamalay N."/>
            <person name="Ott S."/>
            <person name="Godinez A."/>
            <person name="Nagaraj S."/>
            <person name="Vavikolanu K."/>
            <person name="Aluvathingal J."/>
            <person name="Nadendla S."/>
            <person name="Sichtig H."/>
        </authorList>
    </citation>
    <scope>NUCLEOTIDE SEQUENCE [LARGE SCALE GENOMIC DNA]</scope>
    <source>
        <strain evidence="16 17">FDAARGOS_148</strain>
    </source>
</reference>
<dbReference type="Proteomes" id="UP000053523">
    <property type="component" value="Unassembled WGS sequence"/>
</dbReference>
<dbReference type="InterPro" id="IPR050616">
    <property type="entry name" value="CPA3_Na-H_Antiporter_A"/>
</dbReference>
<evidence type="ECO:0000259" key="15">
    <source>
        <dbReference type="Pfam" id="PF20501"/>
    </source>
</evidence>
<feature type="transmembrane region" description="Helical" evidence="11">
    <location>
        <begin position="245"/>
        <end position="267"/>
    </location>
</feature>
<evidence type="ECO:0000256" key="2">
    <source>
        <dbReference type="ARBA" id="ARBA00008483"/>
    </source>
</evidence>
<feature type="transmembrane region" description="Helical" evidence="11">
    <location>
        <begin position="301"/>
        <end position="323"/>
    </location>
</feature>
<dbReference type="InterPro" id="IPR001750">
    <property type="entry name" value="ND/Mrp_TM"/>
</dbReference>
<dbReference type="GO" id="GO:0006811">
    <property type="term" value="P:monoatomic ion transport"/>
    <property type="evidence" value="ECO:0007669"/>
    <property type="project" value="UniProtKB-KW"/>
</dbReference>
<feature type="transmembrane region" description="Helical" evidence="11">
    <location>
        <begin position="631"/>
        <end position="647"/>
    </location>
</feature>
<protein>
    <submittedName>
        <fullName evidence="16">Monovalent cation/H+ antiporter subunit A</fullName>
    </submittedName>
</protein>
<feature type="transmembrane region" description="Helical" evidence="11">
    <location>
        <begin position="715"/>
        <end position="733"/>
    </location>
</feature>